<protein>
    <submittedName>
        <fullName evidence="1">Uncharacterized protein</fullName>
    </submittedName>
</protein>
<evidence type="ECO:0000313" key="2">
    <source>
        <dbReference type="Proteomes" id="UP000814033"/>
    </source>
</evidence>
<keyword evidence="2" id="KW-1185">Reference proteome</keyword>
<dbReference type="EMBL" id="MU275841">
    <property type="protein sequence ID" value="KAI0053102.1"/>
    <property type="molecule type" value="Genomic_DNA"/>
</dbReference>
<evidence type="ECO:0000313" key="1">
    <source>
        <dbReference type="EMBL" id="KAI0053102.1"/>
    </source>
</evidence>
<comment type="caution">
    <text evidence="1">The sequence shown here is derived from an EMBL/GenBank/DDBJ whole genome shotgun (WGS) entry which is preliminary data.</text>
</comment>
<organism evidence="1 2">
    <name type="scientific">Auriscalpium vulgare</name>
    <dbReference type="NCBI Taxonomy" id="40419"/>
    <lineage>
        <taxon>Eukaryota</taxon>
        <taxon>Fungi</taxon>
        <taxon>Dikarya</taxon>
        <taxon>Basidiomycota</taxon>
        <taxon>Agaricomycotina</taxon>
        <taxon>Agaricomycetes</taxon>
        <taxon>Russulales</taxon>
        <taxon>Auriscalpiaceae</taxon>
        <taxon>Auriscalpium</taxon>
    </lineage>
</organism>
<sequence>MSSPSVGPRSNPIFDTAVQEHIPRLKDSERRAFQASTPEAVREEVARQHKAFAETSKAFRLIQRVDRFIAPLEQFFSAVDNVVSSHPETAAIVWGALRFFMQIFRHLSAYFELIGNTLEGIAEALPRYKDYATELYTGDDGIMTALAWVYGDILVIFIAIRRVYRKRERFFGNFIIIIRALNPWEHPVKDMVHSLTTRQCLLRDRIEHEDRRRQEAERQRAREREQQEERRRLDEQMKQNKAEVLQLLKEYAFWLLKSTEFHKWVRSSTGMLWLRGKAGAGKTILCSVVAEHPASRVRPEPASAPSNPLAAYFYCQYDVDKTHTDPSYVLGTLLHSVVAQMPHDHPDIPSVGSFSPGGAPNLETLRDVLAAIAKKTDMCLSVDALDEFGDRARPSLLRVLKHLAKHAKVFVTSRPLLPRQSLDKDLLSGVPSIDAVPKYVHRDILEYVENNVRSVEDGVAGPQHSDYSDEWDDFVTPARRPSPANPVFGRLSVRLAADSLSKENQ</sequence>
<reference evidence="1" key="1">
    <citation type="submission" date="2021-02" db="EMBL/GenBank/DDBJ databases">
        <authorList>
            <consortium name="DOE Joint Genome Institute"/>
            <person name="Ahrendt S."/>
            <person name="Looney B.P."/>
            <person name="Miyauchi S."/>
            <person name="Morin E."/>
            <person name="Drula E."/>
            <person name="Courty P.E."/>
            <person name="Chicoki N."/>
            <person name="Fauchery L."/>
            <person name="Kohler A."/>
            <person name="Kuo A."/>
            <person name="Labutti K."/>
            <person name="Pangilinan J."/>
            <person name="Lipzen A."/>
            <person name="Riley R."/>
            <person name="Andreopoulos W."/>
            <person name="He G."/>
            <person name="Johnson J."/>
            <person name="Barry K.W."/>
            <person name="Grigoriev I.V."/>
            <person name="Nagy L."/>
            <person name="Hibbett D."/>
            <person name="Henrissat B."/>
            <person name="Matheny P.B."/>
            <person name="Labbe J."/>
            <person name="Martin F."/>
        </authorList>
    </citation>
    <scope>NUCLEOTIDE SEQUENCE</scope>
    <source>
        <strain evidence="1">FP105234-sp</strain>
    </source>
</reference>
<proteinExistence type="predicted"/>
<accession>A0ACB8SA77</accession>
<gene>
    <name evidence="1" type="ORF">FA95DRAFT_1674517</name>
</gene>
<reference evidence="1" key="2">
    <citation type="journal article" date="2022" name="New Phytol.">
        <title>Evolutionary transition to the ectomycorrhizal habit in the genomes of a hyperdiverse lineage of mushroom-forming fungi.</title>
        <authorList>
            <person name="Looney B."/>
            <person name="Miyauchi S."/>
            <person name="Morin E."/>
            <person name="Drula E."/>
            <person name="Courty P.E."/>
            <person name="Kohler A."/>
            <person name="Kuo A."/>
            <person name="LaButti K."/>
            <person name="Pangilinan J."/>
            <person name="Lipzen A."/>
            <person name="Riley R."/>
            <person name="Andreopoulos W."/>
            <person name="He G."/>
            <person name="Johnson J."/>
            <person name="Nolan M."/>
            <person name="Tritt A."/>
            <person name="Barry K.W."/>
            <person name="Grigoriev I.V."/>
            <person name="Nagy L.G."/>
            <person name="Hibbett D."/>
            <person name="Henrissat B."/>
            <person name="Matheny P.B."/>
            <person name="Labbe J."/>
            <person name="Martin F.M."/>
        </authorList>
    </citation>
    <scope>NUCLEOTIDE SEQUENCE</scope>
    <source>
        <strain evidence="1">FP105234-sp</strain>
    </source>
</reference>
<dbReference type="Proteomes" id="UP000814033">
    <property type="component" value="Unassembled WGS sequence"/>
</dbReference>
<name>A0ACB8SA77_9AGAM</name>